<evidence type="ECO:0000256" key="3">
    <source>
        <dbReference type="SAM" id="SignalP"/>
    </source>
</evidence>
<keyword evidence="6" id="KW-1185">Reference proteome</keyword>
<gene>
    <name evidence="5" type="ORF">PaecuDRAFT_1752</name>
</gene>
<evidence type="ECO:0000313" key="5">
    <source>
        <dbReference type="EMBL" id="EFM11306.1"/>
    </source>
</evidence>
<evidence type="ECO:0000256" key="1">
    <source>
        <dbReference type="ARBA" id="ARBA00022737"/>
    </source>
</evidence>
<feature type="domain" description="Teneurin-like YD-shell" evidence="4">
    <location>
        <begin position="1142"/>
        <end position="1243"/>
    </location>
</feature>
<evidence type="ECO:0000256" key="2">
    <source>
        <dbReference type="SAM" id="MobiDB-lite"/>
    </source>
</evidence>
<feature type="signal peptide" evidence="3">
    <location>
        <begin position="1"/>
        <end position="27"/>
    </location>
</feature>
<dbReference type="Gene3D" id="2.180.10.10">
    <property type="entry name" value="RHS repeat-associated core"/>
    <property type="match status" value="2"/>
</dbReference>
<dbReference type="NCBIfam" id="TIGR03696">
    <property type="entry name" value="Rhs_assc_core"/>
    <property type="match status" value="1"/>
</dbReference>
<dbReference type="InterPro" id="IPR022385">
    <property type="entry name" value="Rhs_assc_core"/>
</dbReference>
<protein>
    <submittedName>
        <fullName evidence="5">YD repeat protein</fullName>
    </submittedName>
</protein>
<dbReference type="NCBIfam" id="TIGR01643">
    <property type="entry name" value="YD_repeat_2x"/>
    <property type="match status" value="1"/>
</dbReference>
<dbReference type="Proteomes" id="UP000005387">
    <property type="component" value="Unassembled WGS sequence"/>
</dbReference>
<dbReference type="eggNOG" id="COG3209">
    <property type="taxonomic scope" value="Bacteria"/>
</dbReference>
<keyword evidence="3" id="KW-0732">Signal</keyword>
<sequence>MRKLLFMLLVLCLVATSTSFPPNEAEAQSNFSAGPDEKEASDGTQNAMQDESIINKYGHFDAVQVAHIKQQFTPTMVMAAAYYYPELMHLLDQSAIQKVLNLDDNQVRTWVDQMDDAQIKQLQSLTPLVIQYNSEADLTVTEGVYGEDLSLPSVSDSVYGKPGKLTPNSNGLLASGAAANNLAYSPKDATFTYKHSFEGDVDPNLRAFHQRDVDLYLPGREGLDVSLVRSYDSNSSYTWDPYYGCEGMSSTPCSTSDIGSLSDNLVNMITNVGSSSDINFIASGWSLNLPSMSTRSNLDFDMTINNRYPYAPPVGTVLYTTGRQGYSSDIASFTLEDGTTYKFLTSMPNKSISHPYEDARMQLFVYNSEKKRSENLLYLSNDKIKYVFNTSGQLIEKTNAFGDKVTYTYGDDPINDDVTITDSLNRKIVIERGSSDNRITGISVTDSSGTLIKRVAYNTEYVSSSEPLVLNGRAYGNTQYVITYYRLSSVSDALNNKTLKTYTYYEPSAKTVVDFNFEDDWAMPYNSSTDGVVLEETDSDGSGIESQFVDQSDRQKNGEALALLLKEVTDDTGFTTTVQYASYDKNWESYPSFKERNVRRGTVRLYLDTFLLKYSGYLPVVNVFYSYKNSDATTKTLQMSVTRDNAAKYDEVWFRPKQRITETPYKNYLPIHRLENAGAYRSGDKMSNSFTYYFGDYIKKTSYSYSATKLGQFQLDSQTNETQPLTNGPGQGFLANGFNYSYAPKQTVSYQYDEGKTQPYLTKTFGDGAPGDITPASIKSFLRSGNSRTLPSNLGNYGTLAKSEHDQYGNPIYEEDELGNKVERQFAGPYRSLSYEKRTASDGLSIVEASYAYNANGTVNKLTKVSSYRDPNNVNQVLQDTITTDYLSYTASRLPTQIVETSTGAQYSTNAAVKETTLEYDAKLMNVTKETYSVKLGSGQSKSPVSVQYAYDALDRLIRVTYPDNSKAEYTYDYKDRILTDKYLPGVATASPRTTSYVYNDANRTIEMITPDGERVTSQFTPYGEIDKQTRTVGTESKILLKIETDSSGALLKAALPYNDIAQKTSYLYGANGEISEATNPLGQKTFFYYSNVAYAANGSEGNLQQSVKVVEPDGKETWTYNDKSGRTIRAEDKSPSKLRVMTYAYTPFGFVTSANVSSNGKSQTTSYAYDADGHLIQVKDNLGQKYDYAYNSANQVTSIKINATAYTTNVFNEIGQRIQKTNAEGLSTSYRYNPNGLLNQSIDKTGLTHTFTYTPYNEVERESVKDASGTEVYWKEQVYDPATRLITGISTSENESQSYTYDQWGRQTKQIVAGKTYTTGYDSYDRKISLLYPDNKSVTYTYDNLSRLKSVNYPEMGTVSYTYETSSDANKYTLTTPFGLKQVKTTDAFGELTSTAHNDGTGATLWTETFGYDGMGNIQQIVENGVNSEFQYDGLNRVKQEKLPAKTKDYAYDAFGNISSILSSDPTDDGAPSRNSYTFNAMDQLSRLSKGNTTASYTYYGDGLRATKTVNGAKTRYIYLDGRVIEELDANGNTIGRNIWGNELLYRQDTVQNKAGYYMYNGHGDVVAIRDSSGAVLNSYDYDIWGKIITQTEQMSNPFQYTGEIYDDESGLIYLRARYYDPNDKRFITEDTYEGELNNPQTLNLYTYVGNNPLRYIDPSGHFWETIADVLSVGWSAVDFWNDPSWSNAGFLAWDIAAAIVPFAPGSYVVKVGKLTFKSGGEATAYYNKLKKTQNITWSSHKNKHTLGSKVKWDKKTIASTKTGPAKYKPGIDNEMLERIAWDQGTVVKNTDGSVWKILKFDDTVGAYLGEETKYVVVKESGGTIHGHPISEKEALAYLKQS</sequence>
<feature type="chain" id="PRO_5003136194" evidence="3">
    <location>
        <begin position="28"/>
        <end position="1843"/>
    </location>
</feature>
<feature type="domain" description="Teneurin-like YD-shell" evidence="4">
    <location>
        <begin position="1388"/>
        <end position="1654"/>
    </location>
</feature>
<evidence type="ECO:0000259" key="4">
    <source>
        <dbReference type="Pfam" id="PF25023"/>
    </source>
</evidence>
<dbReference type="InterPro" id="IPR056823">
    <property type="entry name" value="TEN-like_YD-shell"/>
</dbReference>
<evidence type="ECO:0000313" key="6">
    <source>
        <dbReference type="Proteomes" id="UP000005387"/>
    </source>
</evidence>
<dbReference type="STRING" id="717606.PaecuDRAFT_1752"/>
<dbReference type="Pfam" id="PF25023">
    <property type="entry name" value="TEN_YD-shell"/>
    <property type="match status" value="2"/>
</dbReference>
<keyword evidence="1" id="KW-0677">Repeat</keyword>
<organism evidence="5 6">
    <name type="scientific">Paenibacillus curdlanolyticus YK9</name>
    <dbReference type="NCBI Taxonomy" id="717606"/>
    <lineage>
        <taxon>Bacteria</taxon>
        <taxon>Bacillati</taxon>
        <taxon>Bacillota</taxon>
        <taxon>Bacilli</taxon>
        <taxon>Bacillales</taxon>
        <taxon>Paenibacillaceae</taxon>
        <taxon>Paenibacillus</taxon>
    </lineage>
</organism>
<dbReference type="EMBL" id="AEDD01000004">
    <property type="protein sequence ID" value="EFM11306.1"/>
    <property type="molecule type" value="Genomic_DNA"/>
</dbReference>
<dbReference type="PANTHER" id="PTHR32305:SF15">
    <property type="entry name" value="PROTEIN RHSA-RELATED"/>
    <property type="match status" value="1"/>
</dbReference>
<feature type="region of interest" description="Disordered" evidence="2">
    <location>
        <begin position="24"/>
        <end position="46"/>
    </location>
</feature>
<dbReference type="PANTHER" id="PTHR32305">
    <property type="match status" value="1"/>
</dbReference>
<dbReference type="RefSeq" id="WP_006037763.1">
    <property type="nucleotide sequence ID" value="NZ_AEDD01000004.1"/>
</dbReference>
<dbReference type="InterPro" id="IPR050708">
    <property type="entry name" value="T6SS_VgrG/RHS"/>
</dbReference>
<proteinExistence type="predicted"/>
<name>E0I801_9BACL</name>
<dbReference type="InterPro" id="IPR006530">
    <property type="entry name" value="YD"/>
</dbReference>
<reference evidence="5 6" key="1">
    <citation type="submission" date="2010-07" db="EMBL/GenBank/DDBJ databases">
        <title>The draft genome of Paenibacillus curdlanolyticus YK9.</title>
        <authorList>
            <consortium name="US DOE Joint Genome Institute (JGI-PGF)"/>
            <person name="Lucas S."/>
            <person name="Copeland A."/>
            <person name="Lapidus A."/>
            <person name="Cheng J.-F."/>
            <person name="Bruce D."/>
            <person name="Goodwin L."/>
            <person name="Pitluck S."/>
            <person name="Land M.L."/>
            <person name="Hauser L."/>
            <person name="Chang Y.-J."/>
            <person name="Jeffries C."/>
            <person name="Anderson I.J."/>
            <person name="Johnson E."/>
            <person name="Loganathan U."/>
            <person name="Mulhopadhyay B."/>
            <person name="Kyrpides N."/>
            <person name="Woyke T.J."/>
        </authorList>
    </citation>
    <scope>NUCLEOTIDE SEQUENCE [LARGE SCALE GENOMIC DNA]</scope>
    <source>
        <strain evidence="5 6">YK9</strain>
    </source>
</reference>
<accession>E0I801</accession>
<dbReference type="OrthoDB" id="41445at2"/>